<gene>
    <name evidence="2" type="ORF">D2T33_00265</name>
</gene>
<comment type="caution">
    <text evidence="2">The sequence shown here is derived from an EMBL/GenBank/DDBJ whole genome shotgun (WGS) entry which is preliminary data.</text>
</comment>
<evidence type="ECO:0000313" key="2">
    <source>
        <dbReference type="EMBL" id="RWR15347.1"/>
    </source>
</evidence>
<sequence length="206" mass="22617">MIGMDVSRDWLDGFVRRAIGICACPTPLQAMPNFSHRSRICRGRCGLGSGRQAASNGAARWVLWPKLVTAGIEALQLPPARIKLFALSRGTRAKTGRIDARLIARFMLFTPEAGRRLPSENLRILRTLTTRRAQIADMRKRLLARSAHAGSTTSPPGSRAWMMIRRPCWTPRSVTSNDGSKTSSHSELAPVSSGYLGITMEAQAYA</sequence>
<organism evidence="2 3">
    <name type="scientific">Paenirhodobacter populi</name>
    <dbReference type="NCBI Taxonomy" id="2306993"/>
    <lineage>
        <taxon>Bacteria</taxon>
        <taxon>Pseudomonadati</taxon>
        <taxon>Pseudomonadota</taxon>
        <taxon>Alphaproteobacteria</taxon>
        <taxon>Rhodobacterales</taxon>
        <taxon>Rhodobacter group</taxon>
        <taxon>Paenirhodobacter</taxon>
    </lineage>
</organism>
<dbReference type="GO" id="GO:0004803">
    <property type="term" value="F:transposase activity"/>
    <property type="evidence" value="ECO:0007669"/>
    <property type="project" value="InterPro"/>
</dbReference>
<dbReference type="Proteomes" id="UP000285710">
    <property type="component" value="Unassembled WGS sequence"/>
</dbReference>
<reference evidence="2 3" key="2">
    <citation type="submission" date="2019-01" db="EMBL/GenBank/DDBJ databases">
        <authorList>
            <person name="Li Y."/>
        </authorList>
    </citation>
    <scope>NUCLEOTIDE SEQUENCE [LARGE SCALE GENOMIC DNA]</scope>
    <source>
        <strain evidence="2 3">2D-5</strain>
    </source>
</reference>
<dbReference type="AlphaFoldDB" id="A0A443J4H0"/>
<dbReference type="InterPro" id="IPR002525">
    <property type="entry name" value="Transp_IS110-like_N"/>
</dbReference>
<protein>
    <recommendedName>
        <fullName evidence="1">Transposase IS110-like N-terminal domain-containing protein</fullName>
    </recommendedName>
</protein>
<dbReference type="EMBL" id="SAUW01000001">
    <property type="protein sequence ID" value="RWR15347.1"/>
    <property type="molecule type" value="Genomic_DNA"/>
</dbReference>
<reference evidence="2 3" key="1">
    <citation type="submission" date="2019-01" db="EMBL/GenBank/DDBJ databases">
        <title>Sinorhodobacter populi sp. nov. isolated from the symptomatic bark tissue of Populus euramericana canker.</title>
        <authorList>
            <person name="Xu G."/>
        </authorList>
    </citation>
    <scope>NUCLEOTIDE SEQUENCE [LARGE SCALE GENOMIC DNA]</scope>
    <source>
        <strain evidence="2 3">2D-5</strain>
    </source>
</reference>
<evidence type="ECO:0000259" key="1">
    <source>
        <dbReference type="Pfam" id="PF01548"/>
    </source>
</evidence>
<evidence type="ECO:0000313" key="3">
    <source>
        <dbReference type="Proteomes" id="UP000285710"/>
    </source>
</evidence>
<keyword evidence="3" id="KW-1185">Reference proteome</keyword>
<dbReference type="Pfam" id="PF01548">
    <property type="entry name" value="DEDD_Tnp_IS110"/>
    <property type="match status" value="1"/>
</dbReference>
<proteinExistence type="predicted"/>
<feature type="domain" description="Transposase IS110-like N-terminal" evidence="1">
    <location>
        <begin position="63"/>
        <end position="145"/>
    </location>
</feature>
<dbReference type="GO" id="GO:0003677">
    <property type="term" value="F:DNA binding"/>
    <property type="evidence" value="ECO:0007669"/>
    <property type="project" value="InterPro"/>
</dbReference>
<name>A0A443J4H0_9RHOB</name>
<accession>A0A443J4H0</accession>
<dbReference type="GO" id="GO:0006313">
    <property type="term" value="P:DNA transposition"/>
    <property type="evidence" value="ECO:0007669"/>
    <property type="project" value="InterPro"/>
</dbReference>